<reference evidence="3 4" key="1">
    <citation type="journal article" date="2017" name="Int. J. Syst. Evol. Microbiol.">
        <title>Mucilaginibacterpsychrotolerans sp. nov., isolated from peatlands.</title>
        <authorList>
            <person name="Deng Y."/>
            <person name="Shen L."/>
            <person name="Xu B."/>
            <person name="Liu Y."/>
            <person name="Gu Z."/>
            <person name="Liu H."/>
            <person name="Zhou Y."/>
        </authorList>
    </citation>
    <scope>NUCLEOTIDE SEQUENCE [LARGE SCALE GENOMIC DNA]</scope>
    <source>
        <strain evidence="3 4">NH7-4</strain>
    </source>
</reference>
<dbReference type="SUPFAM" id="SSF56925">
    <property type="entry name" value="OMPA-like"/>
    <property type="match status" value="1"/>
</dbReference>
<dbReference type="AlphaFoldDB" id="A0A4Y8S873"/>
<dbReference type="InterPro" id="IPR027385">
    <property type="entry name" value="Beta-barrel_OMP"/>
</dbReference>
<evidence type="ECO:0000313" key="4">
    <source>
        <dbReference type="Proteomes" id="UP000297540"/>
    </source>
</evidence>
<dbReference type="InterPro" id="IPR011250">
    <property type="entry name" value="OMP/PagP_B-barrel"/>
</dbReference>
<dbReference type="Proteomes" id="UP000297540">
    <property type="component" value="Unassembled WGS sequence"/>
</dbReference>
<name>A0A4Y8S873_9SPHI</name>
<keyword evidence="1" id="KW-0732">Signal</keyword>
<protein>
    <recommendedName>
        <fullName evidence="2">Outer membrane protein beta-barrel domain-containing protein</fullName>
    </recommendedName>
</protein>
<evidence type="ECO:0000259" key="2">
    <source>
        <dbReference type="Pfam" id="PF13505"/>
    </source>
</evidence>
<feature type="domain" description="Outer membrane protein beta-barrel" evidence="2">
    <location>
        <begin position="22"/>
        <end position="202"/>
    </location>
</feature>
<comment type="caution">
    <text evidence="3">The sequence shown here is derived from an EMBL/GenBank/DDBJ whole genome shotgun (WGS) entry which is preliminary data.</text>
</comment>
<evidence type="ECO:0000256" key="1">
    <source>
        <dbReference type="ARBA" id="ARBA00022729"/>
    </source>
</evidence>
<sequence length="202" mass="21748">MPFGKLHTLYNINMKILTTIIAVILLTFAAKAQTTRAAKAQFSIGIDAGIATAGIKETNSVMLGVSLQAGIPIAKELQFTIGTGFQNYFGKSLALNLQDAPSSYKTPSVQIVPLKAGLKYFLEPNFYIQGEAGAAFLLNKSAFSGDKSVAFTYAPQIGVLCPVNTNGNFIDIGIRYEATRKFNADYENSRVSLVGLRVAYGF</sequence>
<dbReference type="EMBL" id="SOZE01000023">
    <property type="protein sequence ID" value="TFF35178.1"/>
    <property type="molecule type" value="Genomic_DNA"/>
</dbReference>
<evidence type="ECO:0000313" key="3">
    <source>
        <dbReference type="EMBL" id="TFF35178.1"/>
    </source>
</evidence>
<gene>
    <name evidence="3" type="ORF">E2R66_19635</name>
</gene>
<organism evidence="3 4">
    <name type="scientific">Mucilaginibacter psychrotolerans</name>
    <dbReference type="NCBI Taxonomy" id="1524096"/>
    <lineage>
        <taxon>Bacteria</taxon>
        <taxon>Pseudomonadati</taxon>
        <taxon>Bacteroidota</taxon>
        <taxon>Sphingobacteriia</taxon>
        <taxon>Sphingobacteriales</taxon>
        <taxon>Sphingobacteriaceae</taxon>
        <taxon>Mucilaginibacter</taxon>
    </lineage>
</organism>
<keyword evidence="4" id="KW-1185">Reference proteome</keyword>
<accession>A0A4Y8S873</accession>
<proteinExistence type="predicted"/>
<dbReference type="Pfam" id="PF13505">
    <property type="entry name" value="OMP_b-brl"/>
    <property type="match status" value="1"/>
</dbReference>